<reference evidence="2 3" key="1">
    <citation type="journal article" date="2012" name="Stand. Genomic Sci.">
        <title>Complete genome sequence of Terriglobus saanensis type strain SP1PR4(T), an Acidobacteria from tundra soil.</title>
        <authorList>
            <person name="Rawat S.R."/>
            <person name="Mannisto M.K."/>
            <person name="Starovoytov V."/>
            <person name="Goodwin L."/>
            <person name="Nolan M."/>
            <person name="Hauser L."/>
            <person name="Land M."/>
            <person name="Davenport K.W."/>
            <person name="Woyke T."/>
            <person name="Haggblom M.M."/>
        </authorList>
    </citation>
    <scope>NUCLEOTIDE SEQUENCE</scope>
    <source>
        <strain evidence="3">ATCC BAA-1853 / DSM 23119 / SP1PR4</strain>
    </source>
</reference>
<keyword evidence="2" id="KW-0560">Oxidoreductase</keyword>
<keyword evidence="3" id="KW-1185">Reference proteome</keyword>
<dbReference type="PANTHER" id="PTHR33993">
    <property type="entry name" value="GLYOXALASE-RELATED"/>
    <property type="match status" value="1"/>
</dbReference>
<dbReference type="SUPFAM" id="SSF54593">
    <property type="entry name" value="Glyoxalase/Bleomycin resistance protein/Dihydroxybiphenyl dioxygenase"/>
    <property type="match status" value="1"/>
</dbReference>
<feature type="domain" description="VOC" evidence="1">
    <location>
        <begin position="4"/>
        <end position="115"/>
    </location>
</feature>
<dbReference type="InterPro" id="IPR052164">
    <property type="entry name" value="Anthracycline_SecMetBiosynth"/>
</dbReference>
<proteinExistence type="predicted"/>
<dbReference type="InterPro" id="IPR053863">
    <property type="entry name" value="Glyoxy/Ble-like_N"/>
</dbReference>
<dbReference type="PROSITE" id="PS51819">
    <property type="entry name" value="VOC"/>
    <property type="match status" value="1"/>
</dbReference>
<gene>
    <name evidence="2" type="ordered locus">AciPR4_1501</name>
</gene>
<keyword evidence="2" id="KW-0223">Dioxygenase</keyword>
<dbReference type="OrthoDB" id="9804235at2"/>
<dbReference type="GO" id="GO:0051213">
    <property type="term" value="F:dioxygenase activity"/>
    <property type="evidence" value="ECO:0007669"/>
    <property type="project" value="UniProtKB-KW"/>
</dbReference>
<dbReference type="RefSeq" id="WP_013568057.1">
    <property type="nucleotide sequence ID" value="NC_014963.1"/>
</dbReference>
<dbReference type="STRING" id="401053.AciPR4_1501"/>
<dbReference type="Pfam" id="PF22677">
    <property type="entry name" value="Ble-like_N"/>
    <property type="match status" value="1"/>
</dbReference>
<evidence type="ECO:0000313" key="3">
    <source>
        <dbReference type="Proteomes" id="UP000006844"/>
    </source>
</evidence>
<dbReference type="eggNOG" id="COG3324">
    <property type="taxonomic scope" value="Bacteria"/>
</dbReference>
<evidence type="ECO:0000259" key="1">
    <source>
        <dbReference type="PROSITE" id="PS51819"/>
    </source>
</evidence>
<organism evidence="2 3">
    <name type="scientific">Terriglobus saanensis (strain ATCC BAA-1853 / DSM 23119 / SP1PR4)</name>
    <dbReference type="NCBI Taxonomy" id="401053"/>
    <lineage>
        <taxon>Bacteria</taxon>
        <taxon>Pseudomonadati</taxon>
        <taxon>Acidobacteriota</taxon>
        <taxon>Terriglobia</taxon>
        <taxon>Terriglobales</taxon>
        <taxon>Acidobacteriaceae</taxon>
        <taxon>Terriglobus</taxon>
    </lineage>
</organism>
<dbReference type="EMBL" id="CP002467">
    <property type="protein sequence ID" value="ADV82324.1"/>
    <property type="molecule type" value="Genomic_DNA"/>
</dbReference>
<sequence length="118" mass="12865">MQLPFVHVELNTKDLEKTKAFYGELCGWEFNDATTEMGPYTTFLQGTLPSGGITTILDAPSPWLPYIGVEDIQAATDKAASLGANVFLRGHEVANVGWLSLLFDPNGTMVGLFQPVKM</sequence>
<dbReference type="InterPro" id="IPR037523">
    <property type="entry name" value="VOC_core"/>
</dbReference>
<dbReference type="AlphaFoldDB" id="E8V1P3"/>
<dbReference type="PANTHER" id="PTHR33993:SF14">
    <property type="entry name" value="GB|AAF24581.1"/>
    <property type="match status" value="1"/>
</dbReference>
<name>E8V1P3_TERSS</name>
<dbReference type="KEGG" id="tsa:AciPR4_1501"/>
<evidence type="ECO:0000313" key="2">
    <source>
        <dbReference type="EMBL" id="ADV82324.1"/>
    </source>
</evidence>
<dbReference type="CDD" id="cd07247">
    <property type="entry name" value="SgaA_N_like"/>
    <property type="match status" value="1"/>
</dbReference>
<accession>E8V1P3</accession>
<dbReference type="HOGENOM" id="CLU_127592_3_0_0"/>
<dbReference type="Proteomes" id="UP000006844">
    <property type="component" value="Chromosome"/>
</dbReference>
<dbReference type="InterPro" id="IPR029068">
    <property type="entry name" value="Glyas_Bleomycin-R_OHBP_Dase"/>
</dbReference>
<dbReference type="Gene3D" id="3.10.180.10">
    <property type="entry name" value="2,3-Dihydroxybiphenyl 1,2-Dioxygenase, domain 1"/>
    <property type="match status" value="1"/>
</dbReference>
<protein>
    <submittedName>
        <fullName evidence="2">Glyoxalase/bleomycin resistance protein/dioxygenase</fullName>
    </submittedName>
</protein>